<dbReference type="PRINTS" id="PR00364">
    <property type="entry name" value="DISEASERSIST"/>
</dbReference>
<feature type="DNA-binding region" description="OmpR/PhoB-type" evidence="2">
    <location>
        <begin position="1"/>
        <end position="94"/>
    </location>
</feature>
<dbReference type="GO" id="GO:0003677">
    <property type="term" value="F:DNA binding"/>
    <property type="evidence" value="ECO:0007669"/>
    <property type="project" value="UniProtKB-UniRule"/>
</dbReference>
<dbReference type="STRING" id="1515439.SAMN06265784_11684"/>
<dbReference type="Pfam" id="PF00486">
    <property type="entry name" value="Trans_reg_C"/>
    <property type="match status" value="1"/>
</dbReference>
<evidence type="ECO:0000256" key="2">
    <source>
        <dbReference type="PROSITE-ProRule" id="PRU01091"/>
    </source>
</evidence>
<dbReference type="SUPFAM" id="SSF46894">
    <property type="entry name" value="C-terminal effector domain of the bipartite response regulators"/>
    <property type="match status" value="1"/>
</dbReference>
<dbReference type="Pfam" id="PF13401">
    <property type="entry name" value="AAA_22"/>
    <property type="match status" value="1"/>
</dbReference>
<dbReference type="Gene3D" id="1.25.40.10">
    <property type="entry name" value="Tetratricopeptide repeat domain"/>
    <property type="match status" value="1"/>
</dbReference>
<keyword evidence="6" id="KW-1185">Reference proteome</keyword>
<dbReference type="OrthoDB" id="9811542at2"/>
<evidence type="ECO:0000313" key="5">
    <source>
        <dbReference type="EMBL" id="SMG60433.1"/>
    </source>
</evidence>
<dbReference type="AlphaFoldDB" id="A0A1X7M4J0"/>
<dbReference type="Proteomes" id="UP000193228">
    <property type="component" value="Unassembled WGS sequence"/>
</dbReference>
<dbReference type="InterPro" id="IPR036388">
    <property type="entry name" value="WH-like_DNA-bd_sf"/>
</dbReference>
<dbReference type="EMBL" id="FXAT01000016">
    <property type="protein sequence ID" value="SMG60433.1"/>
    <property type="molecule type" value="Genomic_DNA"/>
</dbReference>
<dbReference type="PROSITE" id="PS51755">
    <property type="entry name" value="OMPR_PHOB"/>
    <property type="match status" value="1"/>
</dbReference>
<dbReference type="InterPro" id="IPR049945">
    <property type="entry name" value="AAA_22"/>
</dbReference>
<evidence type="ECO:0000256" key="1">
    <source>
        <dbReference type="ARBA" id="ARBA00023125"/>
    </source>
</evidence>
<reference evidence="6" key="1">
    <citation type="submission" date="2017-04" db="EMBL/GenBank/DDBJ databases">
        <authorList>
            <person name="Varghese N."/>
            <person name="Submissions S."/>
        </authorList>
    </citation>
    <scope>NUCLEOTIDE SEQUENCE [LARGE SCALE GENOMIC DNA]</scope>
    <source>
        <strain evidence="6">LMG 29540</strain>
    </source>
</reference>
<gene>
    <name evidence="5" type="ORF">SAMN06265784_11684</name>
</gene>
<dbReference type="InterPro" id="IPR003593">
    <property type="entry name" value="AAA+_ATPase"/>
</dbReference>
<dbReference type="GO" id="GO:0000160">
    <property type="term" value="P:phosphorelay signal transduction system"/>
    <property type="evidence" value="ECO:0007669"/>
    <property type="project" value="InterPro"/>
</dbReference>
<name>A0A1X7M4J0_9BURK</name>
<dbReference type="SMART" id="SM00862">
    <property type="entry name" value="Trans_reg_C"/>
    <property type="match status" value="1"/>
</dbReference>
<accession>A0A1X7M4J0</accession>
<dbReference type="GO" id="GO:0006355">
    <property type="term" value="P:regulation of DNA-templated transcription"/>
    <property type="evidence" value="ECO:0007669"/>
    <property type="project" value="InterPro"/>
</dbReference>
<dbReference type="InterPro" id="IPR001867">
    <property type="entry name" value="OmpR/PhoB-type_DNA-bd"/>
</dbReference>
<dbReference type="InterPro" id="IPR016032">
    <property type="entry name" value="Sig_transdc_resp-reg_C-effctor"/>
</dbReference>
<evidence type="ECO:0000256" key="3">
    <source>
        <dbReference type="SAM" id="MobiDB-lite"/>
    </source>
</evidence>
<dbReference type="InterPro" id="IPR011990">
    <property type="entry name" value="TPR-like_helical_dom_sf"/>
</dbReference>
<proteinExistence type="predicted"/>
<dbReference type="GO" id="GO:0016887">
    <property type="term" value="F:ATP hydrolysis activity"/>
    <property type="evidence" value="ECO:0007669"/>
    <property type="project" value="InterPro"/>
</dbReference>
<sequence length="1008" mass="109019">MIQIGSLLVSFDQRSVQQNGISLRIGARAFDILEVLYRANGAILSKDDIMDAVWPGLIVEENRLQVHIAALRKLFGVDRDLIKTVPGRGYLLVGRGTQAAEARPQAAPAPQSASLPPLVSPLIGRDAEIEQVIDQLDQGPVTTVVGAGGIGKTALALHVANGMRCRHGRSVCFVELARVSSNEAVLTILADALKLPVEDAQRCPDALYDALAALECLLVLDNAEHVIDVVAQLVEALVARNSLVRVLVTSREALHIRAESVLRLEPLRVPENGLAADAMLGYSAIELFLCRARSLATDCVADEKSIALAADICRRLDGLPLAIELAAARVATLGVEGVASRLDHQLDLLTGGLRSALPRHQTLRATFEWSYALLDAPSRILFRRLGCFTGTFTFDAVCAVATEPGMSIAVVVSSLGELTTKSLLNVEFHGPIATYRLTKSTRAYAMEKLRDEGEVHVIAARHVGYMKKRIEEHGLIRAEGRRAGADLNSRLSLDDARNAYDWAFSENGDPAQGVALAGALVGTLLDASLVHECCERARHALDVLDTLPAGWVDVFCEMRLCAAYASTLTCVGGNVETAMSLWQRVLRLAQAARDDAFVTRALCGLWHTSLTSADIHASIRYATRIQQAAEHSESRWQQLLAGAMLAISLHGFGEHEQARERLEFAVTELGKSGSGDSSCGTMGVDPLVLCNGTLARIAWLHGKPALAMQLMQISLDPVRRDMLEPSLSHLLATVAVPIALQCGDLQAASRYLALLRSQVATHRFAIWEDYAECLSVQIDLQSGGEASVLARLEPALQRLVARGFRRMTAPFVVSWAEALARARRFTEASAKLDDAIRHGETHGEHCFLPELLRARGWVELQHAHALDGAAHEARAHCEAQATHLLNAAMTLANEHGAVTWKLRAALDLATHFIERDDAGEATALVAQFDGLLDMNSQAPDIRRLDALRRRLNETDTASTRVSATPVTAADNDSRESPATVTAGRPRTGWPAVASLSPGGHPGRRFQHD</sequence>
<dbReference type="Gene3D" id="3.40.50.300">
    <property type="entry name" value="P-loop containing nucleotide triphosphate hydrolases"/>
    <property type="match status" value="1"/>
</dbReference>
<keyword evidence="1 2" id="KW-0238">DNA-binding</keyword>
<dbReference type="SUPFAM" id="SSF52540">
    <property type="entry name" value="P-loop containing nucleoside triphosphate hydrolases"/>
    <property type="match status" value="1"/>
</dbReference>
<dbReference type="CDD" id="cd00383">
    <property type="entry name" value="trans_reg_C"/>
    <property type="match status" value="1"/>
</dbReference>
<dbReference type="PANTHER" id="PTHR47691:SF3">
    <property type="entry name" value="HTH-TYPE TRANSCRIPTIONAL REGULATOR RV0890C-RELATED"/>
    <property type="match status" value="1"/>
</dbReference>
<organism evidence="5 6">
    <name type="scientific">Paraburkholderia susongensis</name>
    <dbReference type="NCBI Taxonomy" id="1515439"/>
    <lineage>
        <taxon>Bacteria</taxon>
        <taxon>Pseudomonadati</taxon>
        <taxon>Pseudomonadota</taxon>
        <taxon>Betaproteobacteria</taxon>
        <taxon>Burkholderiales</taxon>
        <taxon>Burkholderiaceae</taxon>
        <taxon>Paraburkholderia</taxon>
    </lineage>
</organism>
<dbReference type="Gene3D" id="1.10.10.10">
    <property type="entry name" value="Winged helix-like DNA-binding domain superfamily/Winged helix DNA-binding domain"/>
    <property type="match status" value="1"/>
</dbReference>
<protein>
    <submittedName>
        <fullName evidence="5">Predicted ATPase</fullName>
    </submittedName>
</protein>
<evidence type="ECO:0000313" key="6">
    <source>
        <dbReference type="Proteomes" id="UP000193228"/>
    </source>
</evidence>
<dbReference type="SMART" id="SM00382">
    <property type="entry name" value="AAA"/>
    <property type="match status" value="1"/>
</dbReference>
<feature type="compositionally biased region" description="Polar residues" evidence="3">
    <location>
        <begin position="954"/>
        <end position="965"/>
    </location>
</feature>
<feature type="domain" description="OmpR/PhoB-type" evidence="4">
    <location>
        <begin position="1"/>
        <end position="94"/>
    </location>
</feature>
<dbReference type="PANTHER" id="PTHR47691">
    <property type="entry name" value="REGULATOR-RELATED"/>
    <property type="match status" value="1"/>
</dbReference>
<dbReference type="InterPro" id="IPR027417">
    <property type="entry name" value="P-loop_NTPase"/>
</dbReference>
<evidence type="ECO:0000259" key="4">
    <source>
        <dbReference type="PROSITE" id="PS51755"/>
    </source>
</evidence>
<feature type="region of interest" description="Disordered" evidence="3">
    <location>
        <begin position="954"/>
        <end position="1008"/>
    </location>
</feature>